<organism evidence="18 19">
    <name type="scientific">Aquipseudomonas alcaligenes</name>
    <name type="common">Pseudomonas alcaligenes</name>
    <dbReference type="NCBI Taxonomy" id="43263"/>
    <lineage>
        <taxon>Bacteria</taxon>
        <taxon>Pseudomonadati</taxon>
        <taxon>Pseudomonadota</taxon>
        <taxon>Gammaproteobacteria</taxon>
        <taxon>Pseudomonadales</taxon>
        <taxon>Pseudomonadaceae</taxon>
        <taxon>Aquipseudomonas</taxon>
    </lineage>
</organism>
<evidence type="ECO:0000256" key="9">
    <source>
        <dbReference type="ARBA" id="ARBA00022729"/>
    </source>
</evidence>
<reference evidence="17" key="2">
    <citation type="submission" date="2022-09" db="EMBL/GenBank/DDBJ databases">
        <title>Intensive care unit water sources are persistently colonized with multi-drug resistant bacteria and are the site of extensive horizontal gene transfer of antibiotic resistance genes.</title>
        <authorList>
            <person name="Diorio-Toth L."/>
        </authorList>
    </citation>
    <scope>NUCLEOTIDE SEQUENCE</scope>
    <source>
        <strain evidence="17">GD03990</strain>
    </source>
</reference>
<dbReference type="Proteomes" id="UP000321110">
    <property type="component" value="Unassembled WGS sequence"/>
</dbReference>
<feature type="chain" id="PRO_5043206507" description="Probable alginate O-acetylase AlgJ" evidence="15">
    <location>
        <begin position="33"/>
        <end position="383"/>
    </location>
</feature>
<evidence type="ECO:0000256" key="11">
    <source>
        <dbReference type="ARBA" id="ARBA00022841"/>
    </source>
</evidence>
<dbReference type="GO" id="GO:0016746">
    <property type="term" value="F:acyltransferase activity"/>
    <property type="evidence" value="ECO:0007669"/>
    <property type="project" value="UniProtKB-KW"/>
</dbReference>
<sequence>MSRTHNVLYGLTFLAVLAGLSLASLPAATGFAAVQGTTLLDGKLALAFEKHYDKQFALKELGTNAWAALEFSLFGEGRPGVVVGRQDWLFTDEEFKPANNPQMLQDNWALIGAVQHELKRRNIELVLALLPAKARLYPEQLAADRPVAAQQQLYAQARQLMQEQQLPGPDLLAELERAKASEAVFLRTDTHWTPFGAAVAAKGLADYLAERGDWARGQQRFVTSTTASQNHEGDLLSFLPLTPYFSALRPPVESLQPRRTEPLEEVADSDAALFGEAAPQVALVGTSYSANPKWNFIGALKQELGSDLLNYAENGHGPLVPMLRLLQRGPEETADLRLVIWEFPERYLMLPSDLSEFDSAWLEQLRASEQLATRDLVKPVTAR</sequence>
<evidence type="ECO:0000256" key="7">
    <source>
        <dbReference type="ARBA" id="ARBA00022519"/>
    </source>
</evidence>
<dbReference type="InterPro" id="IPR031811">
    <property type="entry name" value="ALGX/ALGJ_SGNH-like"/>
</dbReference>
<keyword evidence="13" id="KW-0012">Acyltransferase</keyword>
<comment type="similarity">
    <text evidence="4">Belongs to the AlgJ family.</text>
</comment>
<evidence type="ECO:0000259" key="16">
    <source>
        <dbReference type="Pfam" id="PF16822"/>
    </source>
</evidence>
<keyword evidence="10" id="KW-0574">Periplasm</keyword>
<dbReference type="Pfam" id="PF16822">
    <property type="entry name" value="ALGX"/>
    <property type="match status" value="1"/>
</dbReference>
<evidence type="ECO:0000256" key="6">
    <source>
        <dbReference type="ARBA" id="ARBA00022475"/>
    </source>
</evidence>
<dbReference type="AlphaFoldDB" id="A0A5C7W0A2"/>
<dbReference type="UniPathway" id="UPA00286"/>
<proteinExistence type="inferred from homology"/>
<accession>A0A5C7W0A2</accession>
<name>A0A5C7W0A2_AQUAC</name>
<keyword evidence="9 15" id="KW-0732">Signal</keyword>
<evidence type="ECO:0000256" key="4">
    <source>
        <dbReference type="ARBA" id="ARBA00006038"/>
    </source>
</evidence>
<evidence type="ECO:0000256" key="3">
    <source>
        <dbReference type="ARBA" id="ARBA00005182"/>
    </source>
</evidence>
<evidence type="ECO:0000256" key="15">
    <source>
        <dbReference type="SAM" id="SignalP"/>
    </source>
</evidence>
<keyword evidence="8 18" id="KW-0808">Transferase</keyword>
<keyword evidence="12" id="KW-0472">Membrane</keyword>
<dbReference type="EMBL" id="SSFO01000231">
    <property type="protein sequence ID" value="TXI30202.1"/>
    <property type="molecule type" value="Genomic_DNA"/>
</dbReference>
<evidence type="ECO:0000256" key="1">
    <source>
        <dbReference type="ARBA" id="ARBA00004418"/>
    </source>
</evidence>
<evidence type="ECO:0000256" key="13">
    <source>
        <dbReference type="ARBA" id="ARBA00023315"/>
    </source>
</evidence>
<evidence type="ECO:0000256" key="12">
    <source>
        <dbReference type="ARBA" id="ARBA00023136"/>
    </source>
</evidence>
<dbReference type="Proteomes" id="UP001158730">
    <property type="component" value="Unassembled WGS sequence"/>
</dbReference>
<dbReference type="CDD" id="cd14442">
    <property type="entry name" value="AlgJ_like"/>
    <property type="match status" value="1"/>
</dbReference>
<dbReference type="GO" id="GO:0042597">
    <property type="term" value="C:periplasmic space"/>
    <property type="evidence" value="ECO:0007669"/>
    <property type="project" value="UniProtKB-SubCell"/>
</dbReference>
<comment type="subcellular location">
    <subcellularLocation>
        <location evidence="2">Cell inner membrane</location>
        <topology evidence="2">Peripheral membrane protein</topology>
        <orientation evidence="2">Periplasmic side</orientation>
    </subcellularLocation>
    <subcellularLocation>
        <location evidence="1">Periplasm</location>
    </subcellularLocation>
</comment>
<reference evidence="18 19" key="1">
    <citation type="submission" date="2018-09" db="EMBL/GenBank/DDBJ databases">
        <title>Metagenome Assembled Genomes from an Advanced Water Purification Facility.</title>
        <authorList>
            <person name="Stamps B.W."/>
            <person name="Spear J.R."/>
        </authorList>
    </citation>
    <scope>NUCLEOTIDE SEQUENCE [LARGE SCALE GENOMIC DNA]</scope>
    <source>
        <strain evidence="18">Bin_52_1</strain>
    </source>
</reference>
<evidence type="ECO:0000256" key="2">
    <source>
        <dbReference type="ARBA" id="ARBA00004587"/>
    </source>
</evidence>
<keyword evidence="11" id="KW-0016">Alginate biosynthesis</keyword>
<evidence type="ECO:0000256" key="14">
    <source>
        <dbReference type="ARBA" id="ARBA00031031"/>
    </source>
</evidence>
<dbReference type="EMBL" id="JAOBYN010000001">
    <property type="protein sequence ID" value="MDH1053489.1"/>
    <property type="molecule type" value="Genomic_DNA"/>
</dbReference>
<evidence type="ECO:0000313" key="18">
    <source>
        <dbReference type="EMBL" id="TXI30202.1"/>
    </source>
</evidence>
<evidence type="ECO:0000313" key="19">
    <source>
        <dbReference type="Proteomes" id="UP000321110"/>
    </source>
</evidence>
<comment type="pathway">
    <text evidence="3">Glycan biosynthesis; alginate biosynthesis.</text>
</comment>
<evidence type="ECO:0000256" key="5">
    <source>
        <dbReference type="ARBA" id="ARBA00016086"/>
    </source>
</evidence>
<comment type="caution">
    <text evidence="18">The sequence shown here is derived from an EMBL/GenBank/DDBJ whole genome shotgun (WGS) entry which is preliminary data.</text>
</comment>
<gene>
    <name evidence="18" type="ORF">E6Q69_13735</name>
    <name evidence="17" type="ORF">N5C05_01810</name>
</gene>
<keyword evidence="6" id="KW-1003">Cell membrane</keyword>
<feature type="signal peptide" evidence="15">
    <location>
        <begin position="1"/>
        <end position="32"/>
    </location>
</feature>
<protein>
    <recommendedName>
        <fullName evidence="5">Probable alginate O-acetylase AlgJ</fullName>
    </recommendedName>
    <alternativeName>
        <fullName evidence="14">Alginate biosynthesis protein AlgJ</fullName>
    </alternativeName>
</protein>
<dbReference type="RefSeq" id="WP_280052675.1">
    <property type="nucleotide sequence ID" value="NZ_JAOBYN010000001.1"/>
</dbReference>
<keyword evidence="7" id="KW-0997">Cell inner membrane</keyword>
<dbReference type="GO" id="GO:0005886">
    <property type="term" value="C:plasma membrane"/>
    <property type="evidence" value="ECO:0007669"/>
    <property type="project" value="UniProtKB-SubCell"/>
</dbReference>
<dbReference type="GO" id="GO:0042121">
    <property type="term" value="P:alginic acid biosynthetic process"/>
    <property type="evidence" value="ECO:0007669"/>
    <property type="project" value="UniProtKB-UniPathway"/>
</dbReference>
<feature type="domain" description="AlgX/AlgJ SGNH hydrolase-like" evidence="16">
    <location>
        <begin position="81"/>
        <end position="345"/>
    </location>
</feature>
<dbReference type="InterPro" id="IPR034657">
    <property type="entry name" value="AlgJ"/>
</dbReference>
<evidence type="ECO:0000256" key="10">
    <source>
        <dbReference type="ARBA" id="ARBA00022764"/>
    </source>
</evidence>
<evidence type="ECO:0000256" key="8">
    <source>
        <dbReference type="ARBA" id="ARBA00022679"/>
    </source>
</evidence>
<evidence type="ECO:0000313" key="17">
    <source>
        <dbReference type="EMBL" id="MDH1053489.1"/>
    </source>
</evidence>